<dbReference type="EMBL" id="SWFS01000036">
    <property type="protein sequence ID" value="KAA8917408.1"/>
    <property type="molecule type" value="Genomic_DNA"/>
</dbReference>
<accession>A0A642VDE8</accession>
<evidence type="ECO:0000313" key="6">
    <source>
        <dbReference type="EMBL" id="KAA8917408.1"/>
    </source>
</evidence>
<dbReference type="AlphaFoldDB" id="A0A642VDE8"/>
<dbReference type="SUPFAM" id="SSF49764">
    <property type="entry name" value="HSP20-like chaperones"/>
    <property type="match status" value="1"/>
</dbReference>
<sequence length="193" mass="21618">MVYSSPLFYLFDSVESDTGYCKEAQQKKKESVKVSPRTEFYRYSSEVGVESTTSPAIDVYDTPENYIAVLSLAGATASDVNVDFDSEERALTISGVISGSKNLEQNDELKQYLKINERTLGKFERKVYVPSDPEIDEENIQAKINSGVLKITVPKVAKPVPEKRKITVTEEKEQAKDKESQPSDDDSVMVDKQ</sequence>
<keyword evidence="7" id="KW-1185">Reference proteome</keyword>
<protein>
    <recommendedName>
        <fullName evidence="5">SHSP domain-containing protein</fullName>
    </recommendedName>
</protein>
<evidence type="ECO:0000313" key="7">
    <source>
        <dbReference type="Proteomes" id="UP000761534"/>
    </source>
</evidence>
<gene>
    <name evidence="6" type="ORF">TRICI_000431</name>
</gene>
<dbReference type="OrthoDB" id="5511210at2759"/>
<dbReference type="InterPro" id="IPR031107">
    <property type="entry name" value="Small_HSP"/>
</dbReference>
<proteinExistence type="inferred from homology"/>
<dbReference type="Gene3D" id="2.60.40.790">
    <property type="match status" value="1"/>
</dbReference>
<feature type="compositionally biased region" description="Basic and acidic residues" evidence="4">
    <location>
        <begin position="164"/>
        <end position="181"/>
    </location>
</feature>
<evidence type="ECO:0000256" key="3">
    <source>
        <dbReference type="RuleBase" id="RU003616"/>
    </source>
</evidence>
<dbReference type="PROSITE" id="PS01031">
    <property type="entry name" value="SHSP"/>
    <property type="match status" value="1"/>
</dbReference>
<evidence type="ECO:0000256" key="2">
    <source>
        <dbReference type="PROSITE-ProRule" id="PRU00285"/>
    </source>
</evidence>
<evidence type="ECO:0000256" key="1">
    <source>
        <dbReference type="ARBA" id="ARBA00023016"/>
    </source>
</evidence>
<dbReference type="PANTHER" id="PTHR11527">
    <property type="entry name" value="HEAT-SHOCK PROTEIN 20 FAMILY MEMBER"/>
    <property type="match status" value="1"/>
</dbReference>
<organism evidence="6 7">
    <name type="scientific">Trichomonascus ciferrii</name>
    <dbReference type="NCBI Taxonomy" id="44093"/>
    <lineage>
        <taxon>Eukaryota</taxon>
        <taxon>Fungi</taxon>
        <taxon>Dikarya</taxon>
        <taxon>Ascomycota</taxon>
        <taxon>Saccharomycotina</taxon>
        <taxon>Dipodascomycetes</taxon>
        <taxon>Dipodascales</taxon>
        <taxon>Trichomonascaceae</taxon>
        <taxon>Trichomonascus</taxon>
        <taxon>Trichomonascus ciferrii complex</taxon>
    </lineage>
</organism>
<dbReference type="Proteomes" id="UP000761534">
    <property type="component" value="Unassembled WGS sequence"/>
</dbReference>
<dbReference type="Pfam" id="PF00011">
    <property type="entry name" value="HSP20"/>
    <property type="match status" value="1"/>
</dbReference>
<name>A0A642VDE8_9ASCO</name>
<feature type="domain" description="SHSP" evidence="5">
    <location>
        <begin position="48"/>
        <end position="171"/>
    </location>
</feature>
<feature type="region of interest" description="Disordered" evidence="4">
    <location>
        <begin position="164"/>
        <end position="193"/>
    </location>
</feature>
<evidence type="ECO:0000256" key="4">
    <source>
        <dbReference type="SAM" id="MobiDB-lite"/>
    </source>
</evidence>
<reference evidence="6" key="1">
    <citation type="journal article" date="2019" name="G3 (Bethesda)">
        <title>Genome Assemblies of Two Rare Opportunistic Yeast Pathogens: Diutina rugosa (syn. Candida rugosa) and Trichomonascus ciferrii (syn. Candida ciferrii).</title>
        <authorList>
            <person name="Mixao V."/>
            <person name="Saus E."/>
            <person name="Hansen A.P."/>
            <person name="Lass-Florl C."/>
            <person name="Gabaldon T."/>
        </authorList>
    </citation>
    <scope>NUCLEOTIDE SEQUENCE</scope>
    <source>
        <strain evidence="6">CBS 4856</strain>
    </source>
</reference>
<dbReference type="VEuPathDB" id="FungiDB:TRICI_000431"/>
<evidence type="ECO:0000259" key="5">
    <source>
        <dbReference type="PROSITE" id="PS01031"/>
    </source>
</evidence>
<comment type="similarity">
    <text evidence="2 3">Belongs to the small heat shock protein (HSP20) family.</text>
</comment>
<keyword evidence="1" id="KW-0346">Stress response</keyword>
<feature type="compositionally biased region" description="Acidic residues" evidence="4">
    <location>
        <begin position="182"/>
        <end position="193"/>
    </location>
</feature>
<dbReference type="InterPro" id="IPR008978">
    <property type="entry name" value="HSP20-like_chaperone"/>
</dbReference>
<dbReference type="InterPro" id="IPR002068">
    <property type="entry name" value="A-crystallin/Hsp20_dom"/>
</dbReference>
<dbReference type="CDD" id="cd06464">
    <property type="entry name" value="ACD_sHsps-like"/>
    <property type="match status" value="1"/>
</dbReference>
<comment type="caution">
    <text evidence="6">The sequence shown here is derived from an EMBL/GenBank/DDBJ whole genome shotgun (WGS) entry which is preliminary data.</text>
</comment>